<keyword evidence="4" id="KW-0255">Endonuclease</keyword>
<evidence type="ECO:0000256" key="3">
    <source>
        <dbReference type="ARBA" id="ARBA00022722"/>
    </source>
</evidence>
<dbReference type="GO" id="GO:0003964">
    <property type="term" value="F:RNA-directed DNA polymerase activity"/>
    <property type="evidence" value="ECO:0007669"/>
    <property type="project" value="UniProtKB-KW"/>
</dbReference>
<evidence type="ECO:0000256" key="4">
    <source>
        <dbReference type="ARBA" id="ARBA00022759"/>
    </source>
</evidence>
<dbReference type="InterPro" id="IPR041588">
    <property type="entry name" value="Integrase_H2C2"/>
</dbReference>
<dbReference type="InterPro" id="IPR000477">
    <property type="entry name" value="RT_dom"/>
</dbReference>
<keyword evidence="2" id="KW-0548">Nucleotidyltransferase</keyword>
<dbReference type="GO" id="GO:0004519">
    <property type="term" value="F:endonuclease activity"/>
    <property type="evidence" value="ECO:0007669"/>
    <property type="project" value="UniProtKB-KW"/>
</dbReference>
<comment type="caution">
    <text evidence="8">The sequence shown here is derived from an EMBL/GenBank/DDBJ whole genome shotgun (WGS) entry which is preliminary data.</text>
</comment>
<dbReference type="SUPFAM" id="SSF56672">
    <property type="entry name" value="DNA/RNA polymerases"/>
    <property type="match status" value="1"/>
</dbReference>
<dbReference type="CDD" id="cd09274">
    <property type="entry name" value="RNase_HI_RT_Ty3"/>
    <property type="match status" value="1"/>
</dbReference>
<dbReference type="GO" id="GO:0003676">
    <property type="term" value="F:nucleic acid binding"/>
    <property type="evidence" value="ECO:0007669"/>
    <property type="project" value="InterPro"/>
</dbReference>
<dbReference type="InterPro" id="IPR050951">
    <property type="entry name" value="Retrovirus_Pol_polyprotein"/>
</dbReference>
<sequence>MVWTIVDIKELSPSTCMHKILMEDECKPSRDAQRRLNPPKMEVVKKEILKLLNAGMIYPISDSKWVSPVQVILKKTGITVVENNKGMMVPSRVQNGWKVCIDYCKLNARTRKDHFPLPFIDQMLERLAGKSHYCCLNVYSGFHQILVEPEDQEKATFTCPFGTFSYRRMPFGLCNAPTTFQRCMGLPFEIMCDASNYDIGSVLGQKNGRASHVIYYASRTLDNAQSNYSTMEKELLAIVFALENFRPYLLGTKVIVYSDHAALKYLMKKKDAKPRLIRWIILLQEFDLEIRDKSGCENLVANHLTRITSNKTPLLLWDEFLDEHLFSLTQSTPWYVDVIKFLVTKRYPDTFTCAQKDKLKSDAKYNVWDESYLWKHCPDQIIRRCLPQQQHQSILQFCHEFACRGHFGPSRTLRKVLECGLFWTTMSRDCYMFCKSCEWCQRTGNISQKNQMPQNPILVCENFDVWGIDSMGPFYVSFLLAVDYVSKWVEVRAARSDDAKTVLDFLKSNVFVRFSVPRALISDRGRHFCNKMMEALLRKYIVTHCVSTAYHPQTNRQVEVSNCEVKIILEKTVNPTRKDWSLRLDDALWAYRTAYKTLISMSPFRLDFGKPCHLPVELEHHAFWVVKQCNFNIDEEGRHRKLQLQELEELRNDSYENSRMYKEKTKLFHDKSITRKNFEPGHRVLLYYSRLKLFSGKLRSRWIGPFVVIKTFDHGVVEIQSEETGQIFNVTTRNLFRHFNPFSVNKPRFI</sequence>
<dbReference type="AlphaFoldDB" id="A0A9R1XGY8"/>
<evidence type="ECO:0000256" key="5">
    <source>
        <dbReference type="ARBA" id="ARBA00022801"/>
    </source>
</evidence>
<keyword evidence="9" id="KW-1185">Reference proteome</keyword>
<keyword evidence="5" id="KW-0378">Hydrolase</keyword>
<organism evidence="8 9">
    <name type="scientific">Lactuca sativa</name>
    <name type="common">Garden lettuce</name>
    <dbReference type="NCBI Taxonomy" id="4236"/>
    <lineage>
        <taxon>Eukaryota</taxon>
        <taxon>Viridiplantae</taxon>
        <taxon>Streptophyta</taxon>
        <taxon>Embryophyta</taxon>
        <taxon>Tracheophyta</taxon>
        <taxon>Spermatophyta</taxon>
        <taxon>Magnoliopsida</taxon>
        <taxon>eudicotyledons</taxon>
        <taxon>Gunneridae</taxon>
        <taxon>Pentapetalae</taxon>
        <taxon>asterids</taxon>
        <taxon>campanulids</taxon>
        <taxon>Asterales</taxon>
        <taxon>Asteraceae</taxon>
        <taxon>Cichorioideae</taxon>
        <taxon>Cichorieae</taxon>
        <taxon>Lactucinae</taxon>
        <taxon>Lactuca</taxon>
    </lineage>
</organism>
<name>A0A9R1XGY8_LACSA</name>
<dbReference type="PANTHER" id="PTHR37984">
    <property type="entry name" value="PROTEIN CBG26694"/>
    <property type="match status" value="1"/>
</dbReference>
<protein>
    <recommendedName>
        <fullName evidence="7">Integrase catalytic domain-containing protein</fullName>
    </recommendedName>
</protein>
<keyword evidence="3" id="KW-0540">Nuclease</keyword>
<dbReference type="InterPro" id="IPR043502">
    <property type="entry name" value="DNA/RNA_pol_sf"/>
</dbReference>
<dbReference type="InterPro" id="IPR001584">
    <property type="entry name" value="Integrase_cat-core"/>
</dbReference>
<dbReference type="Gene3D" id="3.10.20.370">
    <property type="match status" value="1"/>
</dbReference>
<dbReference type="InterPro" id="IPR012337">
    <property type="entry name" value="RNaseH-like_sf"/>
</dbReference>
<dbReference type="FunFam" id="3.10.20.370:FF:000001">
    <property type="entry name" value="Retrovirus-related Pol polyprotein from transposon 17.6-like protein"/>
    <property type="match status" value="1"/>
</dbReference>
<evidence type="ECO:0000313" key="9">
    <source>
        <dbReference type="Proteomes" id="UP000235145"/>
    </source>
</evidence>
<accession>A0A9R1XGY8</accession>
<dbReference type="InterPro" id="IPR036397">
    <property type="entry name" value="RNaseH_sf"/>
</dbReference>
<dbReference type="PROSITE" id="PS50994">
    <property type="entry name" value="INTEGRASE"/>
    <property type="match status" value="1"/>
</dbReference>
<keyword evidence="6" id="KW-0695">RNA-directed DNA polymerase</keyword>
<dbReference type="Pfam" id="PF00665">
    <property type="entry name" value="rve"/>
    <property type="match status" value="1"/>
</dbReference>
<dbReference type="Pfam" id="PF17917">
    <property type="entry name" value="RT_RNaseH"/>
    <property type="match status" value="1"/>
</dbReference>
<dbReference type="PANTHER" id="PTHR37984:SF5">
    <property type="entry name" value="PROTEIN NYNRIN-LIKE"/>
    <property type="match status" value="1"/>
</dbReference>
<evidence type="ECO:0000256" key="1">
    <source>
        <dbReference type="ARBA" id="ARBA00022679"/>
    </source>
</evidence>
<feature type="domain" description="Integrase catalytic" evidence="7">
    <location>
        <begin position="452"/>
        <end position="611"/>
    </location>
</feature>
<dbReference type="Pfam" id="PF00078">
    <property type="entry name" value="RVT_1"/>
    <property type="match status" value="1"/>
</dbReference>
<evidence type="ECO:0000259" key="7">
    <source>
        <dbReference type="PROSITE" id="PS50994"/>
    </source>
</evidence>
<dbReference type="Gene3D" id="3.10.10.10">
    <property type="entry name" value="HIV Type 1 Reverse Transcriptase, subunit A, domain 1"/>
    <property type="match status" value="1"/>
</dbReference>
<reference evidence="8 9" key="1">
    <citation type="journal article" date="2017" name="Nat. Commun.">
        <title>Genome assembly with in vitro proximity ligation data and whole-genome triplication in lettuce.</title>
        <authorList>
            <person name="Reyes-Chin-Wo S."/>
            <person name="Wang Z."/>
            <person name="Yang X."/>
            <person name="Kozik A."/>
            <person name="Arikit S."/>
            <person name="Song C."/>
            <person name="Xia L."/>
            <person name="Froenicke L."/>
            <person name="Lavelle D.O."/>
            <person name="Truco M.J."/>
            <person name="Xia R."/>
            <person name="Zhu S."/>
            <person name="Xu C."/>
            <person name="Xu H."/>
            <person name="Xu X."/>
            <person name="Cox K."/>
            <person name="Korf I."/>
            <person name="Meyers B.C."/>
            <person name="Michelmore R.W."/>
        </authorList>
    </citation>
    <scope>NUCLEOTIDE SEQUENCE [LARGE SCALE GENOMIC DNA]</scope>
    <source>
        <strain evidence="9">cv. Salinas</strain>
        <tissue evidence="8">Seedlings</tissue>
    </source>
</reference>
<dbReference type="InterPro" id="IPR041373">
    <property type="entry name" value="RT_RNaseH"/>
</dbReference>
<dbReference type="GO" id="GO:0015074">
    <property type="term" value="P:DNA integration"/>
    <property type="evidence" value="ECO:0007669"/>
    <property type="project" value="InterPro"/>
</dbReference>
<dbReference type="SUPFAM" id="SSF53098">
    <property type="entry name" value="Ribonuclease H-like"/>
    <property type="match status" value="1"/>
</dbReference>
<evidence type="ECO:0000256" key="6">
    <source>
        <dbReference type="ARBA" id="ARBA00022918"/>
    </source>
</evidence>
<evidence type="ECO:0000256" key="2">
    <source>
        <dbReference type="ARBA" id="ARBA00022695"/>
    </source>
</evidence>
<keyword evidence="1" id="KW-0808">Transferase</keyword>
<proteinExistence type="predicted"/>
<dbReference type="GO" id="GO:0016787">
    <property type="term" value="F:hydrolase activity"/>
    <property type="evidence" value="ECO:0007669"/>
    <property type="project" value="UniProtKB-KW"/>
</dbReference>
<dbReference type="CDD" id="cd01647">
    <property type="entry name" value="RT_LTR"/>
    <property type="match status" value="1"/>
</dbReference>
<evidence type="ECO:0000313" key="8">
    <source>
        <dbReference type="EMBL" id="KAJ0212571.1"/>
    </source>
</evidence>
<dbReference type="Proteomes" id="UP000235145">
    <property type="component" value="Unassembled WGS sequence"/>
</dbReference>
<gene>
    <name evidence="8" type="ORF">LSAT_V11C400157210</name>
</gene>
<dbReference type="EMBL" id="NBSK02000004">
    <property type="protein sequence ID" value="KAJ0212571.1"/>
    <property type="molecule type" value="Genomic_DNA"/>
</dbReference>
<dbReference type="Gene3D" id="1.10.340.70">
    <property type="match status" value="1"/>
</dbReference>
<dbReference type="Pfam" id="PF17921">
    <property type="entry name" value="Integrase_H2C2"/>
    <property type="match status" value="1"/>
</dbReference>
<dbReference type="Gene3D" id="3.30.420.10">
    <property type="entry name" value="Ribonuclease H-like superfamily/Ribonuclease H"/>
    <property type="match status" value="1"/>
</dbReference>